<dbReference type="InParanoid" id="A0A1B6P9C8"/>
<keyword evidence="1" id="KW-0812">Transmembrane</keyword>
<name>A0A1B6P9C8_SORBI</name>
<evidence type="ECO:0000313" key="3">
    <source>
        <dbReference type="Proteomes" id="UP000000768"/>
    </source>
</evidence>
<gene>
    <name evidence="2" type="ORF">SORBI_3009G182300</name>
</gene>
<evidence type="ECO:0000256" key="1">
    <source>
        <dbReference type="SAM" id="Phobius"/>
    </source>
</evidence>
<sequence length="81" mass="9040">MEGAKTGVWSTVAFKEVYADFLCSFNFGSEEQIRSIYGLGNMHLLSGELCPVIYLDTFVLQIGSLALLPLLSIAYIYLFSY</sequence>
<keyword evidence="1" id="KW-1133">Transmembrane helix</keyword>
<dbReference type="OMA" id="WSTVAFK"/>
<proteinExistence type="predicted"/>
<keyword evidence="3" id="KW-1185">Reference proteome</keyword>
<dbReference type="EMBL" id="CM000768">
    <property type="protein sequence ID" value="KXG22256.1"/>
    <property type="molecule type" value="Genomic_DNA"/>
</dbReference>
<dbReference type="Proteomes" id="UP000000768">
    <property type="component" value="Chromosome 9"/>
</dbReference>
<accession>A0A1B6P9C8</accession>
<reference evidence="2 3" key="1">
    <citation type="journal article" date="2009" name="Nature">
        <title>The Sorghum bicolor genome and the diversification of grasses.</title>
        <authorList>
            <person name="Paterson A.H."/>
            <person name="Bowers J.E."/>
            <person name="Bruggmann R."/>
            <person name="Dubchak I."/>
            <person name="Grimwood J."/>
            <person name="Gundlach H."/>
            <person name="Haberer G."/>
            <person name="Hellsten U."/>
            <person name="Mitros T."/>
            <person name="Poliakov A."/>
            <person name="Schmutz J."/>
            <person name="Spannagl M."/>
            <person name="Tang H."/>
            <person name="Wang X."/>
            <person name="Wicker T."/>
            <person name="Bharti A.K."/>
            <person name="Chapman J."/>
            <person name="Feltus F.A."/>
            <person name="Gowik U."/>
            <person name="Grigoriev I.V."/>
            <person name="Lyons E."/>
            <person name="Maher C.A."/>
            <person name="Martis M."/>
            <person name="Narechania A."/>
            <person name="Otillar R.P."/>
            <person name="Penning B.W."/>
            <person name="Salamov A.A."/>
            <person name="Wang Y."/>
            <person name="Zhang L."/>
            <person name="Carpita N.C."/>
            <person name="Freeling M."/>
            <person name="Gingle A.R."/>
            <person name="Hash C.T."/>
            <person name="Keller B."/>
            <person name="Klein P."/>
            <person name="Kresovich S."/>
            <person name="McCann M.C."/>
            <person name="Ming R."/>
            <person name="Peterson D.G."/>
            <person name="Mehboob-ur-Rahman"/>
            <person name="Ware D."/>
            <person name="Westhoff P."/>
            <person name="Mayer K.F."/>
            <person name="Messing J."/>
            <person name="Rokhsar D.S."/>
        </authorList>
    </citation>
    <scope>NUCLEOTIDE SEQUENCE [LARGE SCALE GENOMIC DNA]</scope>
    <source>
        <strain evidence="3">cv. BTx623</strain>
    </source>
</reference>
<evidence type="ECO:0000313" key="2">
    <source>
        <dbReference type="EMBL" id="KXG22256.1"/>
    </source>
</evidence>
<protein>
    <submittedName>
        <fullName evidence="2">Uncharacterized protein</fullName>
    </submittedName>
</protein>
<dbReference type="AlphaFoldDB" id="A0A1B6P9C8"/>
<feature type="transmembrane region" description="Helical" evidence="1">
    <location>
        <begin position="58"/>
        <end position="78"/>
    </location>
</feature>
<keyword evidence="1" id="KW-0472">Membrane</keyword>
<dbReference type="Gramene" id="KXG22256">
    <property type="protein sequence ID" value="KXG22256"/>
    <property type="gene ID" value="SORBI_3009G182300"/>
</dbReference>
<reference evidence="3" key="2">
    <citation type="journal article" date="2018" name="Plant J.">
        <title>The Sorghum bicolor reference genome: improved assembly, gene annotations, a transcriptome atlas, and signatures of genome organization.</title>
        <authorList>
            <person name="McCormick R.F."/>
            <person name="Truong S.K."/>
            <person name="Sreedasyam A."/>
            <person name="Jenkins J."/>
            <person name="Shu S."/>
            <person name="Sims D."/>
            <person name="Kennedy M."/>
            <person name="Amirebrahimi M."/>
            <person name="Weers B.D."/>
            <person name="McKinley B."/>
            <person name="Mattison A."/>
            <person name="Morishige D.T."/>
            <person name="Grimwood J."/>
            <person name="Schmutz J."/>
            <person name="Mullet J.E."/>
        </authorList>
    </citation>
    <scope>NUCLEOTIDE SEQUENCE [LARGE SCALE GENOMIC DNA]</scope>
    <source>
        <strain evidence="3">cv. BTx623</strain>
    </source>
</reference>
<organism evidence="2 3">
    <name type="scientific">Sorghum bicolor</name>
    <name type="common">Sorghum</name>
    <name type="synonym">Sorghum vulgare</name>
    <dbReference type="NCBI Taxonomy" id="4558"/>
    <lineage>
        <taxon>Eukaryota</taxon>
        <taxon>Viridiplantae</taxon>
        <taxon>Streptophyta</taxon>
        <taxon>Embryophyta</taxon>
        <taxon>Tracheophyta</taxon>
        <taxon>Spermatophyta</taxon>
        <taxon>Magnoliopsida</taxon>
        <taxon>Liliopsida</taxon>
        <taxon>Poales</taxon>
        <taxon>Poaceae</taxon>
        <taxon>PACMAD clade</taxon>
        <taxon>Panicoideae</taxon>
        <taxon>Andropogonodae</taxon>
        <taxon>Andropogoneae</taxon>
        <taxon>Sorghinae</taxon>
        <taxon>Sorghum</taxon>
    </lineage>
</organism>